<dbReference type="InterPro" id="IPR050680">
    <property type="entry name" value="YpeA/RimI_acetyltransf"/>
</dbReference>
<protein>
    <recommendedName>
        <fullName evidence="3">N-acetyltransferase domain-containing protein</fullName>
    </recommendedName>
</protein>
<keyword evidence="5" id="KW-1185">Reference proteome</keyword>
<evidence type="ECO:0000313" key="4">
    <source>
        <dbReference type="EMBL" id="KLV20657.1"/>
    </source>
</evidence>
<dbReference type="OrthoDB" id="9804948at2"/>
<reference evidence="4 5" key="1">
    <citation type="submission" date="2015-05" db="EMBL/GenBank/DDBJ databases">
        <title>Whole genome sequence and identification of bacterial endophytes from Costus igneus.</title>
        <authorList>
            <person name="Lee Y.P."/>
            <person name="Gan H.M."/>
            <person name="Eng W."/>
            <person name="Wheatley M.S."/>
            <person name="Caraballo A."/>
            <person name="Polter S."/>
            <person name="Savka M.A."/>
            <person name="Hudson A.O."/>
        </authorList>
    </citation>
    <scope>NUCLEOTIDE SEQUENCE [LARGE SCALE GENOMIC DNA]</scope>
    <source>
        <strain evidence="4 5">RIT379</strain>
    </source>
</reference>
<dbReference type="GO" id="GO:0016747">
    <property type="term" value="F:acyltransferase activity, transferring groups other than amino-acyl groups"/>
    <property type="evidence" value="ECO:0007669"/>
    <property type="project" value="InterPro"/>
</dbReference>
<feature type="domain" description="N-acetyltransferase" evidence="3">
    <location>
        <begin position="2"/>
        <end position="141"/>
    </location>
</feature>
<organism evidence="4 5">
    <name type="scientific">Niallia circulans</name>
    <name type="common">Bacillus circulans</name>
    <dbReference type="NCBI Taxonomy" id="1397"/>
    <lineage>
        <taxon>Bacteria</taxon>
        <taxon>Bacillati</taxon>
        <taxon>Bacillota</taxon>
        <taxon>Bacilli</taxon>
        <taxon>Bacillales</taxon>
        <taxon>Bacillaceae</taxon>
        <taxon>Niallia</taxon>
    </lineage>
</organism>
<dbReference type="PROSITE" id="PS51186">
    <property type="entry name" value="GNAT"/>
    <property type="match status" value="1"/>
</dbReference>
<dbReference type="CDD" id="cd04301">
    <property type="entry name" value="NAT_SF"/>
    <property type="match status" value="1"/>
</dbReference>
<proteinExistence type="predicted"/>
<dbReference type="EMBL" id="LDPH01000038">
    <property type="protein sequence ID" value="KLV20657.1"/>
    <property type="molecule type" value="Genomic_DNA"/>
</dbReference>
<keyword evidence="2" id="KW-0012">Acyltransferase</keyword>
<dbReference type="Pfam" id="PF13527">
    <property type="entry name" value="Acetyltransf_9"/>
    <property type="match status" value="1"/>
</dbReference>
<name>A0A0J1I3Y1_NIACI</name>
<sequence length="291" mass="34240">MELIRNFEHNKKLRGSFNELATNTFGISFEDWYEKGFWTEKYSPFSIVQNEKIIANVSANKVELIINNEKKRGIQIGTVMTHPDFRKLGLSRKLMEIVLEHYENQYDFMYLFANSTVLDFYPKFGFKRVPEHQFTMNIPSRIIPVRRVTKLNGTDSEVLNRIFQYSRGRLPVSFIFGSENSQELLMFYCLNVFSQDIYYIDDLDLFTIHMHDGETLHLFDVISQKEVTISDVINRIANEDTKNVVFHYTPDYGDIVISKKLIDTENDVLFIKIKNNLDLPEYFKHPITVQA</sequence>
<evidence type="ECO:0000313" key="5">
    <source>
        <dbReference type="Proteomes" id="UP000036045"/>
    </source>
</evidence>
<evidence type="ECO:0000256" key="1">
    <source>
        <dbReference type="ARBA" id="ARBA00022679"/>
    </source>
</evidence>
<accession>A0A0J1I3Y1</accession>
<keyword evidence="1" id="KW-0808">Transferase</keyword>
<dbReference type="Gene3D" id="3.40.630.30">
    <property type="match status" value="1"/>
</dbReference>
<dbReference type="PANTHER" id="PTHR43420:SF31">
    <property type="entry name" value="ACETYLTRANSFERASE"/>
    <property type="match status" value="1"/>
</dbReference>
<evidence type="ECO:0000259" key="3">
    <source>
        <dbReference type="PROSITE" id="PS51186"/>
    </source>
</evidence>
<evidence type="ECO:0000256" key="2">
    <source>
        <dbReference type="ARBA" id="ARBA00023315"/>
    </source>
</evidence>
<dbReference type="AlphaFoldDB" id="A0A0J1I3Y1"/>
<dbReference type="RefSeq" id="WP_031537001.1">
    <property type="nucleotide sequence ID" value="NZ_JAPWCI010000038.1"/>
</dbReference>
<gene>
    <name evidence="4" type="ORF">ABW02_23295</name>
</gene>
<dbReference type="InterPro" id="IPR000182">
    <property type="entry name" value="GNAT_dom"/>
</dbReference>
<dbReference type="Proteomes" id="UP000036045">
    <property type="component" value="Unassembled WGS sequence"/>
</dbReference>
<dbReference type="SUPFAM" id="SSF55729">
    <property type="entry name" value="Acyl-CoA N-acyltransferases (Nat)"/>
    <property type="match status" value="1"/>
</dbReference>
<dbReference type="InterPro" id="IPR016181">
    <property type="entry name" value="Acyl_CoA_acyltransferase"/>
</dbReference>
<dbReference type="PANTHER" id="PTHR43420">
    <property type="entry name" value="ACETYLTRANSFERASE"/>
    <property type="match status" value="1"/>
</dbReference>
<comment type="caution">
    <text evidence="4">The sequence shown here is derived from an EMBL/GenBank/DDBJ whole genome shotgun (WGS) entry which is preliminary data.</text>
</comment>
<dbReference type="PATRIC" id="fig|1397.4.peg.3788"/>